<dbReference type="OrthoDB" id="6467097at2"/>
<dbReference type="Proteomes" id="UP000005012">
    <property type="component" value="Chromosome"/>
</dbReference>
<reference evidence="4" key="2">
    <citation type="submission" date="2012-04" db="EMBL/GenBank/DDBJ databases">
        <title>Complete genome sequence of Providencia stuartii clinical isolate MRSN 2154.</title>
        <authorList>
            <person name="Clifford R.J."/>
            <person name="Hang J."/>
            <person name="Riley M.C."/>
            <person name="Onmus-Leone F."/>
            <person name="Kuschner R.A."/>
            <person name="Lesho E.P."/>
            <person name="Waterman P.E."/>
        </authorList>
    </citation>
    <scope>NUCLEOTIDE SEQUENCE [LARGE SCALE GENOMIC DNA]</scope>
    <source>
        <strain evidence="4">MRSN 2154</strain>
    </source>
</reference>
<reference evidence="3 4" key="1">
    <citation type="journal article" date="2012" name="J. Bacteriol.">
        <title>Complete Genome Sequence of Providencia stuartii Clinical Isolate MRSN 2154.</title>
        <authorList>
            <person name="Clifford R.J."/>
            <person name="Hang J."/>
            <person name="Riley M.C."/>
            <person name="Onmus-Leone F."/>
            <person name="Kuschner R.A."/>
            <person name="Lesho E.P."/>
            <person name="Waterman P.E."/>
        </authorList>
    </citation>
    <scope>NUCLEOTIDE SEQUENCE [LARGE SCALE GENOMIC DNA]</scope>
    <source>
        <strain evidence="3 4">MRSN 2154</strain>
    </source>
</reference>
<organism evidence="3 4">
    <name type="scientific">Providencia stuartii (strain MRSN 2154)</name>
    <dbReference type="NCBI Taxonomy" id="1157951"/>
    <lineage>
        <taxon>Bacteria</taxon>
        <taxon>Pseudomonadati</taxon>
        <taxon>Pseudomonadota</taxon>
        <taxon>Gammaproteobacteria</taxon>
        <taxon>Enterobacterales</taxon>
        <taxon>Morganellaceae</taxon>
        <taxon>Providencia</taxon>
    </lineage>
</organism>
<name>A0A140NLM9_PROSM</name>
<evidence type="ECO:0000259" key="2">
    <source>
        <dbReference type="Pfam" id="PF02510"/>
    </source>
</evidence>
<dbReference type="Pfam" id="PF02510">
    <property type="entry name" value="SPAN"/>
    <property type="match status" value="1"/>
</dbReference>
<dbReference type="EMBL" id="CP003488">
    <property type="protein sequence ID" value="AFH93821.1"/>
    <property type="molecule type" value="Genomic_DNA"/>
</dbReference>
<feature type="compositionally biased region" description="Polar residues" evidence="1">
    <location>
        <begin position="306"/>
        <end position="325"/>
    </location>
</feature>
<evidence type="ECO:0000256" key="1">
    <source>
        <dbReference type="SAM" id="MobiDB-lite"/>
    </source>
</evidence>
<dbReference type="HOGENOM" id="CLU_566037_0_0_6"/>
<sequence>MATVKLALNELSTRVAENHAAFPLAKGKQPDSKSLIKQRMAEVASKKAQTSPPQKRRKKEMEDSLALLLAQLPVHLRHTETAEKMMAFCQLGINATADVKAAQSHRELPVIEASLSHRALPMTEISSDSEGDSTDKALIDAPLVPNHVTIGQGVIGKTHWQQESNRLSNTAETVSVETNANLSISANTNKNVVRHQASITALAPQPKKWQGAEHNKHALPPSTQIKHREVEQNDLHIHHETHHEMPIPLGVKTTSVTREAMSVSPLSFQAPALSLPTHESRILPQSEITARPMSPSPSLASISVADQGQYSTPSSLPLVQPAQSQKIDEGDTVPKISQPYPQLEIDDSPDWVIPPLATTTCNEKGQIAPMVQSRQPTNKANSTLDMGTEAMAAATENKVTQIEGSRLTYTFNQWQNSPSVTFELATRGSELLATTTSPEVHRALHENQHLLRSDHPLSIRDEESRHERQRQQRQQQSEQEDH</sequence>
<dbReference type="KEGG" id="psi:S70_09805"/>
<feature type="domain" description="Surface presentation of antigen" evidence="2">
    <location>
        <begin position="404"/>
        <end position="480"/>
    </location>
</feature>
<proteinExistence type="predicted"/>
<gene>
    <name evidence="3" type="ordered locus">S70_09805</name>
</gene>
<dbReference type="GeneID" id="93517385"/>
<evidence type="ECO:0000313" key="4">
    <source>
        <dbReference type="Proteomes" id="UP000005012"/>
    </source>
</evidence>
<feature type="compositionally biased region" description="Basic and acidic residues" evidence="1">
    <location>
        <begin position="446"/>
        <end position="470"/>
    </location>
</feature>
<dbReference type="RefSeq" id="WP_014657094.1">
    <property type="nucleotide sequence ID" value="NC_017731.1"/>
</dbReference>
<dbReference type="InterPro" id="IPR056746">
    <property type="entry name" value="SPAN_dom"/>
</dbReference>
<evidence type="ECO:0000313" key="3">
    <source>
        <dbReference type="EMBL" id="AFH93821.1"/>
    </source>
</evidence>
<protein>
    <submittedName>
        <fullName evidence="3">Type III secretion protein</fullName>
    </submittedName>
</protein>
<dbReference type="PATRIC" id="fig|1157951.4.peg.1971"/>
<dbReference type="AlphaFoldDB" id="A0A140NLM9"/>
<feature type="region of interest" description="Disordered" evidence="1">
    <location>
        <begin position="42"/>
        <end position="61"/>
    </location>
</feature>
<feature type="region of interest" description="Disordered" evidence="1">
    <location>
        <begin position="446"/>
        <end position="482"/>
    </location>
</feature>
<feature type="compositionally biased region" description="Low complexity" evidence="1">
    <location>
        <begin position="472"/>
        <end position="482"/>
    </location>
</feature>
<accession>A0A140NLM9</accession>
<feature type="region of interest" description="Disordered" evidence="1">
    <location>
        <begin position="306"/>
        <end position="333"/>
    </location>
</feature>